<keyword evidence="3" id="KW-1185">Reference proteome</keyword>
<dbReference type="Proteomes" id="UP000019772">
    <property type="component" value="Chromosome"/>
</dbReference>
<protein>
    <submittedName>
        <fullName evidence="2">Uncharacterized protein</fullName>
    </submittedName>
</protein>
<feature type="region of interest" description="Disordered" evidence="1">
    <location>
        <begin position="69"/>
        <end position="92"/>
    </location>
</feature>
<dbReference type="HOGENOM" id="CLU_175650_0_0_9"/>
<sequence>MSGKEDLERRLSEMLNEGELEQSSREARELRQISPKYEIRIQTTLDPIVEETQRYRSIARELDDRYDKYLERTRKRQDSVTRESAGDQEGSP</sequence>
<dbReference type="KEGG" id="psab:PSAB_02875"/>
<dbReference type="EMBL" id="CP004078">
    <property type="protein sequence ID" value="AHV95511.1"/>
    <property type="molecule type" value="Genomic_DNA"/>
</dbReference>
<dbReference type="RefSeq" id="WP_025333103.1">
    <property type="nucleotide sequence ID" value="NZ_CP004078.1"/>
</dbReference>
<dbReference type="AlphaFoldDB" id="X4Z6X4"/>
<reference evidence="2 3" key="1">
    <citation type="journal article" date="2014" name="PLoS Genet.">
        <title>Comparative Genomic Analysis of N2-Fixing and Non-N2-Fixing Paenibacillus spp.: Organization, Evolution and Expression of the Nitrogen Fixation Genes.</title>
        <authorList>
            <person name="Xie J.B."/>
            <person name="Du Z."/>
            <person name="Bai L."/>
            <person name="Tian C."/>
            <person name="Zhang Y."/>
            <person name="Xie J.Y."/>
            <person name="Wang T."/>
            <person name="Liu X."/>
            <person name="Chen X."/>
            <person name="Cheng Q."/>
            <person name="Chen S."/>
            <person name="Li J."/>
        </authorList>
    </citation>
    <scope>NUCLEOTIDE SEQUENCE [LARGE SCALE GENOMIC DNA]</scope>
    <source>
        <strain evidence="2 3">T27</strain>
    </source>
</reference>
<organism evidence="2 3">
    <name type="scientific">Paenibacillus sabinae T27</name>
    <dbReference type="NCBI Taxonomy" id="1268072"/>
    <lineage>
        <taxon>Bacteria</taxon>
        <taxon>Bacillati</taxon>
        <taxon>Bacillota</taxon>
        <taxon>Bacilli</taxon>
        <taxon>Bacillales</taxon>
        <taxon>Paenibacillaceae</taxon>
        <taxon>Paenibacillus</taxon>
    </lineage>
</organism>
<gene>
    <name evidence="2" type="ORF">PSAB_02875</name>
</gene>
<evidence type="ECO:0000256" key="1">
    <source>
        <dbReference type="SAM" id="MobiDB-lite"/>
    </source>
</evidence>
<dbReference type="PATRIC" id="fig|1268072.3.peg.603"/>
<dbReference type="eggNOG" id="ENOG5033K2S">
    <property type="taxonomic scope" value="Bacteria"/>
</dbReference>
<evidence type="ECO:0000313" key="2">
    <source>
        <dbReference type="EMBL" id="AHV95511.1"/>
    </source>
</evidence>
<feature type="compositionally biased region" description="Basic and acidic residues" evidence="1">
    <location>
        <begin position="1"/>
        <end position="12"/>
    </location>
</feature>
<accession>X4Z6X4</accession>
<feature type="region of interest" description="Disordered" evidence="1">
    <location>
        <begin position="1"/>
        <end position="28"/>
    </location>
</feature>
<feature type="compositionally biased region" description="Basic and acidic residues" evidence="1">
    <location>
        <begin position="69"/>
        <end position="85"/>
    </location>
</feature>
<evidence type="ECO:0000313" key="3">
    <source>
        <dbReference type="Proteomes" id="UP000019772"/>
    </source>
</evidence>
<dbReference type="STRING" id="1268072.PSAB_02875"/>
<name>X4Z6X4_9BACL</name>
<proteinExistence type="predicted"/>